<keyword evidence="2" id="KW-1185">Reference proteome</keyword>
<protein>
    <submittedName>
        <fullName evidence="1">Uncharacterized protein</fullName>
    </submittedName>
</protein>
<name>A0A8J2J487_9HEXA</name>
<comment type="caution">
    <text evidence="1">The sequence shown here is derived from an EMBL/GenBank/DDBJ whole genome shotgun (WGS) entry which is preliminary data.</text>
</comment>
<evidence type="ECO:0000313" key="2">
    <source>
        <dbReference type="Proteomes" id="UP000708208"/>
    </source>
</evidence>
<dbReference type="Proteomes" id="UP000708208">
    <property type="component" value="Unassembled WGS sequence"/>
</dbReference>
<organism evidence="1 2">
    <name type="scientific">Allacma fusca</name>
    <dbReference type="NCBI Taxonomy" id="39272"/>
    <lineage>
        <taxon>Eukaryota</taxon>
        <taxon>Metazoa</taxon>
        <taxon>Ecdysozoa</taxon>
        <taxon>Arthropoda</taxon>
        <taxon>Hexapoda</taxon>
        <taxon>Collembola</taxon>
        <taxon>Symphypleona</taxon>
        <taxon>Sminthuridae</taxon>
        <taxon>Allacma</taxon>
    </lineage>
</organism>
<sequence length="67" mass="7692">MKIITLVYQDKMILHYERLAHKGNATSLIISSSFPFPSPIRKKAKRKSQLWMSGCLAVWLFVNKKAA</sequence>
<evidence type="ECO:0000313" key="1">
    <source>
        <dbReference type="EMBL" id="CAG7690938.1"/>
    </source>
</evidence>
<accession>A0A8J2J487</accession>
<reference evidence="1" key="1">
    <citation type="submission" date="2021-06" db="EMBL/GenBank/DDBJ databases">
        <authorList>
            <person name="Hodson N. C."/>
            <person name="Mongue J. A."/>
            <person name="Jaron S. K."/>
        </authorList>
    </citation>
    <scope>NUCLEOTIDE SEQUENCE</scope>
</reference>
<gene>
    <name evidence="1" type="ORF">AFUS01_LOCUS3557</name>
</gene>
<dbReference type="AlphaFoldDB" id="A0A8J2J487"/>
<proteinExistence type="predicted"/>
<dbReference type="EMBL" id="CAJVCH010021474">
    <property type="protein sequence ID" value="CAG7690938.1"/>
    <property type="molecule type" value="Genomic_DNA"/>
</dbReference>